<evidence type="ECO:0000256" key="5">
    <source>
        <dbReference type="ARBA" id="ARBA00022759"/>
    </source>
</evidence>
<comment type="function">
    <text evidence="8">Zinc phosphodiesterase, which displays some tRNA 3'-processing endonuclease activity. Probably involved in tRNA maturation, by removing a 3'-trailer from precursor tRNA.</text>
</comment>
<name>A0A1E2V837_9GAMM</name>
<evidence type="ECO:0000313" key="10">
    <source>
        <dbReference type="Proteomes" id="UP000094291"/>
    </source>
</evidence>
<comment type="cofactor">
    <cofactor evidence="8">
        <name>Zn(2+)</name>
        <dbReference type="ChEBI" id="CHEBI:29105"/>
    </cofactor>
    <text evidence="8">Binds 2 Zn(2+) ions.</text>
</comment>
<sequence length="320" mass="34601">MDLIFLGTSSGVPTKQRNVSGVALTEPQGRGWFLIDCGEGTQHQLLHTRLSAAQLKAILITHVHGDHCYGLPGLLASAAMSGRQAPLTIIAPAGIAEWLEAVQAHTALALPYALDFVATETLDEITIGAYRIQSTPLSHRVPSYAYQFTEHAVEGQLKVQALKAAGIPAGPLWGQLQRGHDVQLNGQTYCSADYVDAQRAPRQVVIAGDNDTPSLLTEACRHAQLLIHEATYTQDIAQKVGDVGHSDAARVTQFAEQQGLPALILTHFSPRYHLDPRHSPSLSELEAEAGAAYTGTLKLAQDFDHYHLDKNGQLTQKTET</sequence>
<dbReference type="STRING" id="197479.BFW38_06085"/>
<feature type="binding site" evidence="8">
    <location>
        <position position="209"/>
    </location>
    <ligand>
        <name>Zn(2+)</name>
        <dbReference type="ChEBI" id="CHEBI:29105"/>
        <label>2</label>
        <note>catalytic</note>
    </ligand>
</feature>
<dbReference type="Gene3D" id="3.60.15.10">
    <property type="entry name" value="Ribonuclease Z/Hydroxyacylglutathione hydrolase-like"/>
    <property type="match status" value="1"/>
</dbReference>
<keyword evidence="4 8" id="KW-0479">Metal-binding</keyword>
<proteinExistence type="inferred from homology"/>
<dbReference type="SUPFAM" id="SSF56281">
    <property type="entry name" value="Metallo-hydrolase/oxidoreductase"/>
    <property type="match status" value="1"/>
</dbReference>
<evidence type="ECO:0000256" key="3">
    <source>
        <dbReference type="ARBA" id="ARBA00022722"/>
    </source>
</evidence>
<dbReference type="PANTHER" id="PTHR46018">
    <property type="entry name" value="ZINC PHOSPHODIESTERASE ELAC PROTEIN 1"/>
    <property type="match status" value="1"/>
</dbReference>
<organism evidence="9 10">
    <name type="scientific">Terasakiispira papahanaumokuakeensis</name>
    <dbReference type="NCBI Taxonomy" id="197479"/>
    <lineage>
        <taxon>Bacteria</taxon>
        <taxon>Pseudomonadati</taxon>
        <taxon>Pseudomonadota</taxon>
        <taxon>Gammaproteobacteria</taxon>
        <taxon>Oceanospirillales</taxon>
        <taxon>Terasakiispira</taxon>
    </lineage>
</organism>
<accession>A0A1E2V837</accession>
<evidence type="ECO:0000256" key="2">
    <source>
        <dbReference type="ARBA" id="ARBA00022694"/>
    </source>
</evidence>
<evidence type="ECO:0000256" key="7">
    <source>
        <dbReference type="ARBA" id="ARBA00022833"/>
    </source>
</evidence>
<dbReference type="Pfam" id="PF23023">
    <property type="entry name" value="Anti-Pycsar_Apyc1"/>
    <property type="match status" value="1"/>
</dbReference>
<dbReference type="EC" id="3.1.26.11" evidence="8"/>
<dbReference type="AlphaFoldDB" id="A0A1E2V837"/>
<dbReference type="CDD" id="cd07717">
    <property type="entry name" value="RNaseZ_ZiPD-like_MBL-fold"/>
    <property type="match status" value="1"/>
</dbReference>
<dbReference type="GO" id="GO:0042781">
    <property type="term" value="F:3'-tRNA processing endoribonuclease activity"/>
    <property type="evidence" value="ECO:0007669"/>
    <property type="project" value="UniProtKB-UniRule"/>
</dbReference>
<keyword evidence="2 8" id="KW-0819">tRNA processing</keyword>
<feature type="binding site" evidence="8">
    <location>
        <position position="209"/>
    </location>
    <ligand>
        <name>Zn(2+)</name>
        <dbReference type="ChEBI" id="CHEBI:29105"/>
        <label>1</label>
        <note>catalytic</note>
    </ligand>
</feature>
<dbReference type="RefSeq" id="WP_068997595.1">
    <property type="nucleotide sequence ID" value="NZ_MDTQ01000001.1"/>
</dbReference>
<evidence type="ECO:0000256" key="8">
    <source>
        <dbReference type="HAMAP-Rule" id="MF_01818"/>
    </source>
</evidence>
<feature type="binding site" evidence="8">
    <location>
        <position position="267"/>
    </location>
    <ligand>
        <name>Zn(2+)</name>
        <dbReference type="ChEBI" id="CHEBI:29105"/>
        <label>2</label>
        <note>catalytic</note>
    </ligand>
</feature>
<evidence type="ECO:0000256" key="1">
    <source>
        <dbReference type="ARBA" id="ARBA00011738"/>
    </source>
</evidence>
<keyword evidence="6 8" id="KW-0378">Hydrolase</keyword>
<keyword evidence="10" id="KW-1185">Reference proteome</keyword>
<feature type="binding site" evidence="8">
    <location>
        <position position="67"/>
    </location>
    <ligand>
        <name>Zn(2+)</name>
        <dbReference type="ChEBI" id="CHEBI:29105"/>
        <label>2</label>
        <note>catalytic</note>
    </ligand>
</feature>
<keyword evidence="5 8" id="KW-0255">Endonuclease</keyword>
<evidence type="ECO:0000256" key="6">
    <source>
        <dbReference type="ARBA" id="ARBA00022801"/>
    </source>
</evidence>
<evidence type="ECO:0000256" key="4">
    <source>
        <dbReference type="ARBA" id="ARBA00022723"/>
    </source>
</evidence>
<keyword evidence="3 8" id="KW-0540">Nuclease</keyword>
<dbReference type="HAMAP" id="MF_01818">
    <property type="entry name" value="RNase_Z_BN"/>
    <property type="match status" value="1"/>
</dbReference>
<dbReference type="PANTHER" id="PTHR46018:SF2">
    <property type="entry name" value="ZINC PHOSPHODIESTERASE ELAC PROTEIN 1"/>
    <property type="match status" value="1"/>
</dbReference>
<dbReference type="EMBL" id="MDTQ01000001">
    <property type="protein sequence ID" value="ODC03179.1"/>
    <property type="molecule type" value="Genomic_DNA"/>
</dbReference>
<keyword evidence="7 8" id="KW-0862">Zinc</keyword>
<reference evidence="9 10" key="1">
    <citation type="submission" date="2016-08" db="EMBL/GenBank/DDBJ databases">
        <authorList>
            <person name="Seilhamer J.J."/>
        </authorList>
    </citation>
    <scope>NUCLEOTIDE SEQUENCE [LARGE SCALE GENOMIC DNA]</scope>
    <source>
        <strain evidence="9 10">PH27A</strain>
    </source>
</reference>
<dbReference type="NCBIfam" id="NF000801">
    <property type="entry name" value="PRK00055.1-3"/>
    <property type="match status" value="1"/>
</dbReference>
<dbReference type="OrthoDB" id="9803916at2"/>
<feature type="active site" description="Proton acceptor" evidence="8">
    <location>
        <position position="66"/>
    </location>
</feature>
<comment type="catalytic activity">
    <reaction evidence="8">
        <text>Endonucleolytic cleavage of RNA, removing extra 3' nucleotides from tRNA precursor, generating 3' termini of tRNAs. A 3'-hydroxy group is left at the tRNA terminus and a 5'-phosphoryl group is left at the trailer molecule.</text>
        <dbReference type="EC" id="3.1.26.11"/>
    </reaction>
</comment>
<protein>
    <recommendedName>
        <fullName evidence="8">Ribonuclease Z</fullName>
        <shortName evidence="8">RNase Z</shortName>
        <ecNumber evidence="8">3.1.26.11</ecNumber>
    </recommendedName>
    <alternativeName>
        <fullName evidence="8">tRNA 3 endonuclease</fullName>
    </alternativeName>
    <alternativeName>
        <fullName evidence="8">tRNase Z</fullName>
    </alternativeName>
</protein>
<dbReference type="InterPro" id="IPR036866">
    <property type="entry name" value="RibonucZ/Hydroxyglut_hydro"/>
</dbReference>
<gene>
    <name evidence="8" type="primary">rnz</name>
    <name evidence="9" type="ORF">BFW38_06085</name>
</gene>
<dbReference type="GO" id="GO:0008270">
    <property type="term" value="F:zinc ion binding"/>
    <property type="evidence" value="ECO:0007669"/>
    <property type="project" value="UniProtKB-UniRule"/>
</dbReference>
<feature type="binding site" evidence="8">
    <location>
        <position position="66"/>
    </location>
    <ligand>
        <name>Zn(2+)</name>
        <dbReference type="ChEBI" id="CHEBI:29105"/>
        <label>2</label>
        <note>catalytic</note>
    </ligand>
</feature>
<dbReference type="InterPro" id="IPR013471">
    <property type="entry name" value="RNase_Z/BN"/>
</dbReference>
<comment type="subunit">
    <text evidence="1 8">Homodimer.</text>
</comment>
<comment type="caution">
    <text evidence="9">The sequence shown here is derived from an EMBL/GenBank/DDBJ whole genome shotgun (WGS) entry which is preliminary data.</text>
</comment>
<feature type="binding site" evidence="8">
    <location>
        <position position="64"/>
    </location>
    <ligand>
        <name>Zn(2+)</name>
        <dbReference type="ChEBI" id="CHEBI:29105"/>
        <label>1</label>
        <note>catalytic</note>
    </ligand>
</feature>
<dbReference type="Proteomes" id="UP000094291">
    <property type="component" value="Unassembled WGS sequence"/>
</dbReference>
<comment type="similarity">
    <text evidence="8">Belongs to the RNase Z family.</text>
</comment>
<evidence type="ECO:0000313" key="9">
    <source>
        <dbReference type="EMBL" id="ODC03179.1"/>
    </source>
</evidence>
<feature type="binding site" evidence="8">
    <location>
        <position position="139"/>
    </location>
    <ligand>
        <name>Zn(2+)</name>
        <dbReference type="ChEBI" id="CHEBI:29105"/>
        <label>1</label>
        <note>catalytic</note>
    </ligand>
</feature>
<feature type="binding site" evidence="8">
    <location>
        <position position="62"/>
    </location>
    <ligand>
        <name>Zn(2+)</name>
        <dbReference type="ChEBI" id="CHEBI:29105"/>
        <label>1</label>
        <note>catalytic</note>
    </ligand>
</feature>